<organism evidence="15 16">
    <name type="scientific">Puccinia striiformis f. sp. tritici PST-78</name>
    <dbReference type="NCBI Taxonomy" id="1165861"/>
    <lineage>
        <taxon>Eukaryota</taxon>
        <taxon>Fungi</taxon>
        <taxon>Dikarya</taxon>
        <taxon>Basidiomycota</taxon>
        <taxon>Pucciniomycotina</taxon>
        <taxon>Pucciniomycetes</taxon>
        <taxon>Pucciniales</taxon>
        <taxon>Pucciniaceae</taxon>
        <taxon>Puccinia</taxon>
    </lineage>
</organism>
<dbReference type="PROSITE" id="PS50216">
    <property type="entry name" value="DHHC"/>
    <property type="match status" value="1"/>
</dbReference>
<feature type="compositionally biased region" description="Acidic residues" evidence="13">
    <location>
        <begin position="516"/>
        <end position="527"/>
    </location>
</feature>
<evidence type="ECO:0000313" key="15">
    <source>
        <dbReference type="EMBL" id="KNE93768.1"/>
    </source>
</evidence>
<evidence type="ECO:0000256" key="11">
    <source>
        <dbReference type="HAMAP-Rule" id="MF_03199"/>
    </source>
</evidence>
<dbReference type="HAMAP" id="MF_03199">
    <property type="entry name" value="DHHC_PAT_PFA4"/>
    <property type="match status" value="1"/>
</dbReference>
<keyword evidence="3 11" id="KW-0812">Transmembrane</keyword>
<comment type="function">
    <text evidence="11">Mediates the reversible addition of palmitate to target proteins, thereby regulating their membrane association and biological function.</text>
</comment>
<protein>
    <recommendedName>
        <fullName evidence="11">Palmitoyltransferase PFA4</fullName>
        <ecNumber evidence="11">2.3.1.225</ecNumber>
    </recommendedName>
    <alternativeName>
        <fullName evidence="11">Protein S-acyltransferase</fullName>
        <shortName evidence="11">PAT</shortName>
    </alternativeName>
    <alternativeName>
        <fullName evidence="11">Protein fatty acyltransferase 4</fullName>
    </alternativeName>
</protein>
<comment type="similarity">
    <text evidence="11">Belongs to the DHHC palmitoyltransferase family. PFA4 subfamily.</text>
</comment>
<reference evidence="16" key="1">
    <citation type="submission" date="2014-03" db="EMBL/GenBank/DDBJ databases">
        <title>The Genome Sequence of Puccinia striiformis f. sp. tritici PST-78.</title>
        <authorList>
            <consortium name="The Broad Institute Genome Sequencing Platform"/>
            <person name="Cuomo C."/>
            <person name="Hulbert S."/>
            <person name="Chen X."/>
            <person name="Walker B."/>
            <person name="Young S.K."/>
            <person name="Zeng Q."/>
            <person name="Gargeya S."/>
            <person name="Fitzgerald M."/>
            <person name="Haas B."/>
            <person name="Abouelleil A."/>
            <person name="Alvarado L."/>
            <person name="Arachchi H.M."/>
            <person name="Berlin A.M."/>
            <person name="Chapman S.B."/>
            <person name="Goldberg J."/>
            <person name="Griggs A."/>
            <person name="Gujja S."/>
            <person name="Hansen M."/>
            <person name="Howarth C."/>
            <person name="Imamovic A."/>
            <person name="Larimer J."/>
            <person name="McCowan C."/>
            <person name="Montmayeur A."/>
            <person name="Murphy C."/>
            <person name="Neiman D."/>
            <person name="Pearson M."/>
            <person name="Priest M."/>
            <person name="Roberts A."/>
            <person name="Saif S."/>
            <person name="Shea T."/>
            <person name="Sisk P."/>
            <person name="Sykes S."/>
            <person name="Wortman J."/>
            <person name="Nusbaum C."/>
            <person name="Birren B."/>
        </authorList>
    </citation>
    <scope>NUCLEOTIDE SEQUENCE [LARGE SCALE GENOMIC DNA]</scope>
    <source>
        <strain evidence="16">race PST-78</strain>
    </source>
</reference>
<evidence type="ECO:0000256" key="8">
    <source>
        <dbReference type="ARBA" id="ARBA00023288"/>
    </source>
</evidence>
<evidence type="ECO:0000256" key="6">
    <source>
        <dbReference type="ARBA" id="ARBA00023136"/>
    </source>
</evidence>
<feature type="transmembrane region" description="Helical" evidence="11 12">
    <location>
        <begin position="215"/>
        <end position="234"/>
    </location>
</feature>
<comment type="caution">
    <text evidence="15">The sequence shown here is derived from an EMBL/GenBank/DDBJ whole genome shotgun (WGS) entry which is preliminary data.</text>
</comment>
<evidence type="ECO:0000256" key="1">
    <source>
        <dbReference type="ARBA" id="ARBA00004141"/>
    </source>
</evidence>
<keyword evidence="8 11" id="KW-0449">Lipoprotein</keyword>
<dbReference type="PANTHER" id="PTHR12246">
    <property type="entry name" value="PALMITOYLTRANSFERASE ZDHHC16"/>
    <property type="match status" value="1"/>
</dbReference>
<dbReference type="STRING" id="1165861.A0A0L0V396"/>
<keyword evidence="16" id="KW-1185">Reference proteome</keyword>
<feature type="transmembrane region" description="Helical" evidence="11 12">
    <location>
        <begin position="83"/>
        <end position="105"/>
    </location>
</feature>
<evidence type="ECO:0000256" key="2">
    <source>
        <dbReference type="ARBA" id="ARBA00022679"/>
    </source>
</evidence>
<sequence>MWKPTLLLAECGNPHSAKTNVCNYIRWVKLNLQQSKFLPLSDHGQIPTTKLRPAAYYTAIPNQPKTKTTKNMLRMLSLDSGRLWIIGTMSLISFIAYTPQIFIIMPLFENPLTNQDCLMILVPFNILVGLLLINYWLCVTSDPGRVPKEWDPVGLIESEEMDQTKKLLLGQFRYCRACKVSKPPRSHHCRTCKRCVLKMDHHCPWVNNCVGYYNYGHFMRFLGYVNVSCWYQIWMISKRVFGEYAYGPEPSKTELIFLILNYVMCLPVILAVGIFNLYHLWAVISNTTTIEGWEKDKARELRRKGRIQQFSYPFSIGLYRNLQAVLGPNPLLWWFPQKMIGDGLRYPVRSTLDPLEQYLWPPRDLYTRRTPQMRRKLVEEAFTYGDEILNPDLIASSSSSSRLKVVQRQRMKVSPYHPNYDRHHHQSEDSDSDSGRRANGQLVDLSDDDDSDVPLSDLVARRTHNLPEHKSRGMMADGRRPRIRRGSEGIEIKPACHHYLSDDHLDSDPGPRWLEQEEGSEGSDGWD</sequence>
<feature type="compositionally biased region" description="Basic and acidic residues" evidence="13">
    <location>
        <begin position="499"/>
        <end position="509"/>
    </location>
</feature>
<keyword evidence="7 11" id="KW-0564">Palmitate</keyword>
<evidence type="ECO:0000313" key="16">
    <source>
        <dbReference type="Proteomes" id="UP000054564"/>
    </source>
</evidence>
<evidence type="ECO:0000256" key="13">
    <source>
        <dbReference type="SAM" id="MobiDB-lite"/>
    </source>
</evidence>
<dbReference type="InterPro" id="IPR033682">
    <property type="entry name" value="PFA4"/>
</dbReference>
<dbReference type="Proteomes" id="UP000054564">
    <property type="component" value="Unassembled WGS sequence"/>
</dbReference>
<dbReference type="InterPro" id="IPR039859">
    <property type="entry name" value="PFA4/ZDH16/20/ERF2-like"/>
</dbReference>
<evidence type="ECO:0000256" key="4">
    <source>
        <dbReference type="ARBA" id="ARBA00022824"/>
    </source>
</evidence>
<dbReference type="EC" id="2.3.1.225" evidence="11"/>
<feature type="domain" description="Palmitoyltransferase DHHC" evidence="14">
    <location>
        <begin position="172"/>
        <end position="295"/>
    </location>
</feature>
<keyword evidence="2 11" id="KW-0808">Transferase</keyword>
<evidence type="ECO:0000256" key="3">
    <source>
        <dbReference type="ARBA" id="ARBA00022692"/>
    </source>
</evidence>
<feature type="transmembrane region" description="Helical" evidence="11 12">
    <location>
        <begin position="117"/>
        <end position="137"/>
    </location>
</feature>
<evidence type="ECO:0000256" key="10">
    <source>
        <dbReference type="ARBA" id="ARBA00048048"/>
    </source>
</evidence>
<feature type="compositionally biased region" description="Basic and acidic residues" evidence="13">
    <location>
        <begin position="465"/>
        <end position="491"/>
    </location>
</feature>
<dbReference type="OrthoDB" id="331948at2759"/>
<evidence type="ECO:0000256" key="5">
    <source>
        <dbReference type="ARBA" id="ARBA00022989"/>
    </source>
</evidence>
<accession>A0A0L0V396</accession>
<evidence type="ECO:0000256" key="7">
    <source>
        <dbReference type="ARBA" id="ARBA00023139"/>
    </source>
</evidence>
<feature type="region of interest" description="Disordered" evidence="13">
    <location>
        <begin position="399"/>
        <end position="527"/>
    </location>
</feature>
<feature type="transmembrane region" description="Helical" evidence="11 12">
    <location>
        <begin position="255"/>
        <end position="281"/>
    </location>
</feature>
<keyword evidence="4 11" id="KW-0256">Endoplasmic reticulum</keyword>
<keyword evidence="6 11" id="KW-0472">Membrane</keyword>
<feature type="active site" description="S-palmitoyl cysteine intermediate" evidence="11">
    <location>
        <position position="203"/>
    </location>
</feature>
<dbReference type="AlphaFoldDB" id="A0A0L0V396"/>
<evidence type="ECO:0000259" key="14">
    <source>
        <dbReference type="Pfam" id="PF01529"/>
    </source>
</evidence>
<comment type="catalytic activity">
    <reaction evidence="10 11 12">
        <text>L-cysteinyl-[protein] + hexadecanoyl-CoA = S-hexadecanoyl-L-cysteinyl-[protein] + CoA</text>
        <dbReference type="Rhea" id="RHEA:36683"/>
        <dbReference type="Rhea" id="RHEA-COMP:10131"/>
        <dbReference type="Rhea" id="RHEA-COMP:11032"/>
        <dbReference type="ChEBI" id="CHEBI:29950"/>
        <dbReference type="ChEBI" id="CHEBI:57287"/>
        <dbReference type="ChEBI" id="CHEBI:57379"/>
        <dbReference type="ChEBI" id="CHEBI:74151"/>
        <dbReference type="EC" id="2.3.1.225"/>
    </reaction>
</comment>
<name>A0A0L0V396_9BASI</name>
<evidence type="ECO:0000256" key="12">
    <source>
        <dbReference type="RuleBase" id="RU079119"/>
    </source>
</evidence>
<dbReference type="GO" id="GO:0005789">
    <property type="term" value="C:endoplasmic reticulum membrane"/>
    <property type="evidence" value="ECO:0007669"/>
    <property type="project" value="UniProtKB-SubCell"/>
</dbReference>
<dbReference type="InterPro" id="IPR001594">
    <property type="entry name" value="Palmitoyltrfase_DHHC"/>
</dbReference>
<keyword evidence="9 11" id="KW-0012">Acyltransferase</keyword>
<dbReference type="GO" id="GO:0019706">
    <property type="term" value="F:protein-cysteine S-palmitoyltransferase activity"/>
    <property type="evidence" value="ECO:0007669"/>
    <property type="project" value="UniProtKB-UniRule"/>
</dbReference>
<keyword evidence="5 11" id="KW-1133">Transmembrane helix</keyword>
<proteinExistence type="inferred from homology"/>
<dbReference type="Pfam" id="PF01529">
    <property type="entry name" value="DHHC"/>
    <property type="match status" value="1"/>
</dbReference>
<gene>
    <name evidence="11" type="primary">PFA4</name>
    <name evidence="15" type="ORF">PSTG_12871</name>
</gene>
<evidence type="ECO:0000256" key="9">
    <source>
        <dbReference type="ARBA" id="ARBA00023315"/>
    </source>
</evidence>
<comment type="domain">
    <text evidence="11 12">The DHHC domain is required for palmitoyltransferase activity.</text>
</comment>
<dbReference type="EMBL" id="AJIL01000130">
    <property type="protein sequence ID" value="KNE93768.1"/>
    <property type="molecule type" value="Genomic_DNA"/>
</dbReference>
<comment type="subcellular location">
    <subcellularLocation>
        <location evidence="11">Endoplasmic reticulum membrane</location>
        <topology evidence="11">Multi-pass membrane protein</topology>
    </subcellularLocation>
    <subcellularLocation>
        <location evidence="1">Membrane</location>
        <topology evidence="1">Multi-pass membrane protein</topology>
    </subcellularLocation>
</comment>